<evidence type="ECO:0000313" key="8">
    <source>
        <dbReference type="EMBL" id="KAF5841738.1"/>
    </source>
</evidence>
<feature type="compositionally biased region" description="Polar residues" evidence="5">
    <location>
        <begin position="1891"/>
        <end position="1904"/>
    </location>
</feature>
<organism evidence="8 9">
    <name type="scientific">Dunaliella salina</name>
    <name type="common">Green alga</name>
    <name type="synonym">Protococcus salinus</name>
    <dbReference type="NCBI Taxonomy" id="3046"/>
    <lineage>
        <taxon>Eukaryota</taxon>
        <taxon>Viridiplantae</taxon>
        <taxon>Chlorophyta</taxon>
        <taxon>core chlorophytes</taxon>
        <taxon>Chlorophyceae</taxon>
        <taxon>CS clade</taxon>
        <taxon>Chlamydomonadales</taxon>
        <taxon>Dunaliellaceae</taxon>
        <taxon>Dunaliella</taxon>
    </lineage>
</organism>
<evidence type="ECO:0000256" key="5">
    <source>
        <dbReference type="SAM" id="MobiDB-lite"/>
    </source>
</evidence>
<feature type="compositionally biased region" description="Pro residues" evidence="5">
    <location>
        <begin position="915"/>
        <end position="924"/>
    </location>
</feature>
<feature type="region of interest" description="Disordered" evidence="5">
    <location>
        <begin position="1491"/>
        <end position="1546"/>
    </location>
</feature>
<dbReference type="EMBL" id="MU069478">
    <property type="protein sequence ID" value="KAF5841738.1"/>
    <property type="molecule type" value="Genomic_DNA"/>
</dbReference>
<feature type="region of interest" description="Disordered" evidence="5">
    <location>
        <begin position="897"/>
        <end position="947"/>
    </location>
</feature>
<name>A0ABQ7H4L3_DUNSA</name>
<keyword evidence="2 6" id="KW-0812">Transmembrane</keyword>
<dbReference type="InterPro" id="IPR013122">
    <property type="entry name" value="PKD1_2_channel"/>
</dbReference>
<protein>
    <recommendedName>
        <fullName evidence="7">Polycystin cation channel PKD1/PKD2 domain-containing protein</fullName>
    </recommendedName>
</protein>
<feature type="compositionally biased region" description="Low complexity" evidence="5">
    <location>
        <begin position="2210"/>
        <end position="2225"/>
    </location>
</feature>
<feature type="transmembrane region" description="Helical" evidence="6">
    <location>
        <begin position="1265"/>
        <end position="1286"/>
    </location>
</feature>
<sequence>MLAQSDVAEEEGMQSEGQAGSRCFQQTCSPSAADGGQCPPGRFAYRYQAADVADRTSSSTILLRVEQGSRHALNLTVALGCDGGPEQLQQQVDQLGVDTALPYMKDLGLQLHTVRQVTLLSPIRVNHTIMHPGDGDNLITPTRCLASLDLDVQVGCTPEDQGFSGGPSGNETDGQWCPCNVKWNPDYLGAPLDVDQPFSIEFGLFGPMVSYQLSHPAGSNPFGPSPLCAPITPSSESELAQIRHGAGKLSLLMDLTSINIIPMLQKVQRVTMQTEEEFHEIDTRIEAKWRALMDMFVEQYLEPLISDLQDIADTLDEFTLNRLDEASADTLTRLSTELDNSGFDETMYLTSTLSLERLGMAPVSESEVGSVVETCVYQDRGGPDARFHFWTLPQDLGSASSASGGSAAVQSQYQAFYANGRLLQDLSWSGYPMAGNQAAASAATEDGADVWEGKRGTTGVQRLVGVRTQQQVLTGAALYQQRRPPVSLLPGGDRYSKLCRQGGLALHLSAECGTARAEAILSTLTEAAAARETATEAKDGLGSQNVSMKAGQLSGDSALTIFPGIGADPAFADTSKLYNPQVASRPDAWYNTSLEANELNKEGVPFGFFPHNIFPGLPPVYPVVVDINLREAHIIRNFQYMLEGAYLDQYATRLLAMKLATYNVELQLYGFVRVFASWDDGGIIRAHFEVEALEYRDYSAAGLQADGMVNRLVTDIMLLLLVLLYCALTVEDGVKSIQAQRQKRERLAALQRQRDSGMHSLKHSFTSPISSPSSRSSEGDKPWDPTSDAPAALQNADDPSPPAILASTATPPQPHLVPPCPVVQHAGFNPRLPHHFPNVFQGVSKLGPDMATSLSPPTASSAAPKAASLREPSPALNTTPWVDPCHQKWSWCSSIVSRPQESSPSDHGSPIWPELWPPLPPPTPRSTSTNPSSSDHPGHAAQGWAWFAGRPPHHNYYHQHHDQLKEQHTQPGIWSPTSQSTTLSSAPFPLLPPSSRCSSDGHSVGNNKPSWLLDWQSSNTPSAAPLKPGHEPLSGAEGPQQQAHDGGRAPAQALAEGQQELSRPEGHKHEMPWSDNEDDYLGGLDDEASMDGQESKGERSEHSRNSSEFEACVDDYPVAVAADMAGKWGNARQFHRKRVVGGRRIAVQQDKYRGIWNLGWILNEAILCAAMLAAVGLWFYYSLGLVPSHAPSERRTIVYDSLDAPARPLMLRHTADASSGSGSGGGVEPLAGTAGRWQYGAEDVSGLRELASMHEHMEDMSSFKIIYSLVQGGALVLLLAGFIQQISFQPKLSVISGTLLRALPDIMYFIFIVTLLGVMLSMVLVTVFGAQGFPETSTISGGLLVVFRDIATGAIDDDVMEFFRTQAHGAYDEPNAAVSALAWFFILIRPLIFLFLLVMVMALLLTPYARLRQGATDAPGVHHDLAVLLQWAWRVTHGKLSGHAVLVLLHEVLRNRRVPSSSGASMLWRTGSKLLNNPALGSIARHASMKLPSFKPSNGAKGQLPGSLPKVAQPGSDLQAPLPPTSTQEPSRPTFHLQADDSVAHRPTLRSMKYGKGSSEGQALGLSALMLTAKSSKYSSKYSSLPESLKSTGLHQSGPEQSPQPASSSKAAHHALPPTSSSWARRMRLTTQQVAWSFRKSSSVAPSDAGSVTLSHRKLSQNLSGLRSASVCEPISGHGEAWMHAAAGEHHSMMYPEEQGSLRTPRGSLQMAHSHASGPEAAEQEGRTTESQRRVPWGGSDDVEDDELVGRTWGRVQAVVQTRMRQEREQARAAERVRRGALTRSLLGGPGTTKSVKPRGFKKSSSGIEGAEGACLGRLVTLQESQELCSTAADAAAACVDAATRLSGEGKGTGQQQQQQQQQQHERNPRCVAAPARLPLSYSFRKREGGQQATERTARSSSCSTEDKQQCPSVPDSPRTHLPLPAVPTNTYQQGGIADPGTPPDTPLQQACSGSRSSSSSSSSCRLSTMQEVIACTEESVAMVEQLQAASQGLRALVTCVAGLMRTHAERKQQLLQREHKSGQRSPARLTDSAPSSGDSNSISLPQIESTELKSTHAEQLDEQVPQLCGIEVEHGSVAAPAQAQPRAASAGLPEADQAKLQGTCSTQSSMQGPQPCGVATALSSGLTSPTADSAEAGLAKLPDVLDAQSSSQLPFLHSIEEEHLSSSRLSPTAAADPMEADLPGAEGARSTQSSLQVPQLHSISVERPAALSSTRTSSTAASDPAESDQAKMQGVHSAQANRQISQLSSVAVEHPTAPHSGHASPTAEVGASDPAEADQDELQSMRGSRLSPQMPQLRSVTVKHPTASSPSGHASPTGTARTSNPAWADLAELQGMRDAQRSLQVPRLHSVTVEHPAAEPRH</sequence>
<evidence type="ECO:0000256" key="4">
    <source>
        <dbReference type="ARBA" id="ARBA00023136"/>
    </source>
</evidence>
<keyword evidence="4 6" id="KW-0472">Membrane</keyword>
<evidence type="ECO:0000256" key="1">
    <source>
        <dbReference type="ARBA" id="ARBA00004141"/>
    </source>
</evidence>
<feature type="region of interest" description="Disordered" evidence="5">
    <location>
        <begin position="2163"/>
        <end position="2328"/>
    </location>
</feature>
<feature type="region of interest" description="Disordered" evidence="5">
    <location>
        <begin position="1"/>
        <end position="20"/>
    </location>
</feature>
<feature type="region of interest" description="Disordered" evidence="5">
    <location>
        <begin position="1699"/>
        <end position="1745"/>
    </location>
</feature>
<feature type="compositionally biased region" description="Polar residues" evidence="5">
    <location>
        <begin position="969"/>
        <end position="982"/>
    </location>
</feature>
<reference evidence="8" key="1">
    <citation type="submission" date="2017-08" db="EMBL/GenBank/DDBJ databases">
        <authorList>
            <person name="Polle J.E."/>
            <person name="Barry K."/>
            <person name="Cushman J."/>
            <person name="Schmutz J."/>
            <person name="Tran D."/>
            <person name="Hathwaick L.T."/>
            <person name="Yim W.C."/>
            <person name="Jenkins J."/>
            <person name="Mckie-Krisberg Z.M."/>
            <person name="Prochnik S."/>
            <person name="Lindquist E."/>
            <person name="Dockter R.B."/>
            <person name="Adam C."/>
            <person name="Molina H."/>
            <person name="Bunkerborg J."/>
            <person name="Jin E."/>
            <person name="Buchheim M."/>
            <person name="Magnuson J."/>
        </authorList>
    </citation>
    <scope>NUCLEOTIDE SEQUENCE</scope>
    <source>
        <strain evidence="8">CCAP 19/18</strain>
    </source>
</reference>
<keyword evidence="3 6" id="KW-1133">Transmembrane helix</keyword>
<feature type="transmembrane region" description="Helical" evidence="6">
    <location>
        <begin position="1306"/>
        <end position="1330"/>
    </location>
</feature>
<feature type="domain" description="Polycystin cation channel PKD1/PKD2" evidence="7">
    <location>
        <begin position="1257"/>
        <end position="1348"/>
    </location>
</feature>
<proteinExistence type="predicted"/>
<feature type="region of interest" description="Disordered" evidence="5">
    <location>
        <begin position="960"/>
        <end position="1108"/>
    </location>
</feature>
<accession>A0ABQ7H4L3</accession>
<evidence type="ECO:0000313" key="9">
    <source>
        <dbReference type="Proteomes" id="UP000815325"/>
    </source>
</evidence>
<feature type="compositionally biased region" description="Low complexity" evidence="5">
    <location>
        <begin position="925"/>
        <end position="934"/>
    </location>
</feature>
<feature type="compositionally biased region" description="Low complexity" evidence="5">
    <location>
        <begin position="2081"/>
        <end position="2091"/>
    </location>
</feature>
<feature type="transmembrane region" description="Helical" evidence="6">
    <location>
        <begin position="1160"/>
        <end position="1181"/>
    </location>
</feature>
<feature type="region of interest" description="Disordered" evidence="5">
    <location>
        <begin position="850"/>
        <end position="880"/>
    </location>
</feature>
<dbReference type="Pfam" id="PF08016">
    <property type="entry name" value="PKD_channel"/>
    <property type="match status" value="1"/>
</dbReference>
<feature type="compositionally biased region" description="Polar residues" evidence="5">
    <location>
        <begin position="2291"/>
        <end position="2300"/>
    </location>
</feature>
<dbReference type="Proteomes" id="UP000815325">
    <property type="component" value="Unassembled WGS sequence"/>
</dbReference>
<feature type="compositionally biased region" description="Low complexity" evidence="5">
    <location>
        <begin position="1601"/>
        <end position="1618"/>
    </location>
</feature>
<evidence type="ECO:0000259" key="7">
    <source>
        <dbReference type="Pfam" id="PF08016"/>
    </source>
</evidence>
<comment type="caution">
    <text evidence="8">The sequence shown here is derived from an EMBL/GenBank/DDBJ whole genome shotgun (WGS) entry which is preliminary data.</text>
</comment>
<feature type="region of interest" description="Disordered" evidence="5">
    <location>
        <begin position="2081"/>
        <end position="2117"/>
    </location>
</feature>
<feature type="compositionally biased region" description="Polar residues" evidence="5">
    <location>
        <begin position="2190"/>
        <end position="2203"/>
    </location>
</feature>
<feature type="compositionally biased region" description="Polar residues" evidence="5">
    <location>
        <begin position="2237"/>
        <end position="2250"/>
    </location>
</feature>
<feature type="compositionally biased region" description="Low complexity" evidence="5">
    <location>
        <begin position="764"/>
        <end position="776"/>
    </location>
</feature>
<feature type="region of interest" description="Disordered" evidence="5">
    <location>
        <begin position="1583"/>
        <end position="1625"/>
    </location>
</feature>
<feature type="compositionally biased region" description="Basic and acidic residues" evidence="5">
    <location>
        <begin position="1093"/>
        <end position="1107"/>
    </location>
</feature>
<feature type="compositionally biased region" description="Polar residues" evidence="5">
    <location>
        <begin position="996"/>
        <end position="1022"/>
    </location>
</feature>
<evidence type="ECO:0000256" key="6">
    <source>
        <dbReference type="SAM" id="Phobius"/>
    </source>
</evidence>
<feature type="compositionally biased region" description="Basic and acidic residues" evidence="5">
    <location>
        <begin position="1062"/>
        <end position="1072"/>
    </location>
</feature>
<gene>
    <name evidence="8" type="ORF">DUNSADRAFT_11517</name>
</gene>
<feature type="compositionally biased region" description="Polar residues" evidence="5">
    <location>
        <begin position="2033"/>
        <end position="2044"/>
    </location>
</feature>
<evidence type="ECO:0000256" key="3">
    <source>
        <dbReference type="ARBA" id="ARBA00022989"/>
    </source>
</evidence>
<feature type="compositionally biased region" description="Polar residues" evidence="5">
    <location>
        <begin position="2101"/>
        <end position="2113"/>
    </location>
</feature>
<feature type="compositionally biased region" description="Polar residues" evidence="5">
    <location>
        <begin position="2307"/>
        <end position="2326"/>
    </location>
</feature>
<comment type="subcellular location">
    <subcellularLocation>
        <location evidence="1">Membrane</location>
        <topology evidence="1">Multi-pass membrane protein</topology>
    </subcellularLocation>
</comment>
<feature type="compositionally biased region" description="Low complexity" evidence="5">
    <location>
        <begin position="851"/>
        <end position="869"/>
    </location>
</feature>
<feature type="compositionally biased region" description="Basic and acidic residues" evidence="5">
    <location>
        <begin position="1724"/>
        <end position="1733"/>
    </location>
</feature>
<evidence type="ECO:0000256" key="2">
    <source>
        <dbReference type="ARBA" id="ARBA00022692"/>
    </source>
</evidence>
<keyword evidence="9" id="KW-1185">Reference proteome</keyword>
<feature type="compositionally biased region" description="Polar residues" evidence="5">
    <location>
        <begin position="897"/>
        <end position="906"/>
    </location>
</feature>
<feature type="region of interest" description="Disordered" evidence="5">
    <location>
        <begin position="2014"/>
        <end position="2044"/>
    </location>
</feature>
<feature type="region of interest" description="Disordered" evidence="5">
    <location>
        <begin position="1785"/>
        <end position="1808"/>
    </location>
</feature>
<feature type="transmembrane region" description="Helical" evidence="6">
    <location>
        <begin position="1381"/>
        <end position="1405"/>
    </location>
</feature>
<feature type="region of interest" description="Disordered" evidence="5">
    <location>
        <begin position="748"/>
        <end position="818"/>
    </location>
</feature>
<feature type="compositionally biased region" description="Low complexity" evidence="5">
    <location>
        <begin position="1952"/>
        <end position="1964"/>
    </location>
</feature>
<feature type="region of interest" description="Disordered" evidence="5">
    <location>
        <begin position="1847"/>
        <end position="1964"/>
    </location>
</feature>
<feature type="compositionally biased region" description="Acidic residues" evidence="5">
    <location>
        <begin position="1075"/>
        <end position="1089"/>
    </location>
</feature>